<keyword evidence="2" id="KW-1185">Reference proteome</keyword>
<dbReference type="Proteomes" id="UP001330184">
    <property type="component" value="Chromosome"/>
</dbReference>
<protein>
    <recommendedName>
        <fullName evidence="3">DUF3299 domain-containing protein</fullName>
    </recommendedName>
</protein>
<organism evidence="1 2">
    <name type="scientific">Flagellimonas marinaquae</name>
    <dbReference type="NCBI Taxonomy" id="254955"/>
    <lineage>
        <taxon>Bacteria</taxon>
        <taxon>Pseudomonadati</taxon>
        <taxon>Bacteroidota</taxon>
        <taxon>Flavobacteriia</taxon>
        <taxon>Flavobacteriales</taxon>
        <taxon>Flavobacteriaceae</taxon>
        <taxon>Flagellimonas</taxon>
    </lineage>
</organism>
<gene>
    <name evidence="1" type="ORF">MACH07_11860</name>
</gene>
<evidence type="ECO:0008006" key="3">
    <source>
        <dbReference type="Google" id="ProtNLM"/>
    </source>
</evidence>
<reference evidence="1 2" key="1">
    <citation type="submission" date="2023-01" db="EMBL/GenBank/DDBJ databases">
        <title>Complete genome sequence of Muricauda aquimarina strain IFOP_LL357.</title>
        <authorList>
            <person name="Gajardo G."/>
            <person name="Ueki S."/>
            <person name="Maruyama F."/>
        </authorList>
    </citation>
    <scope>NUCLEOTIDE SEQUENCE [LARGE SCALE GENOMIC DNA]</scope>
    <source>
        <strain evidence="1 2">IFOP_LL357</strain>
    </source>
</reference>
<name>A0AA48HMN6_9FLAO</name>
<dbReference type="RefSeq" id="WP_224836008.1">
    <property type="nucleotide sequence ID" value="NZ_AP027268.1"/>
</dbReference>
<proteinExistence type="predicted"/>
<sequence length="145" mass="16707">MRNNIIIAFFLLSTTFCFSQTEINWWDLARIDYTEKFFPAYDQNFLYPEFSDHMKSLEGKKVAITGYFLNIDPSGKLFILSKNPMASCFFCGMGGPETAMELEFRSKPNFNTDDVLYVTGTLKLNADDVQHFNYILTDAVAQKMN</sequence>
<dbReference type="EMBL" id="AP027268">
    <property type="protein sequence ID" value="BDW92354.1"/>
    <property type="molecule type" value="Genomic_DNA"/>
</dbReference>
<accession>A0AA48HMN6</accession>
<evidence type="ECO:0000313" key="2">
    <source>
        <dbReference type="Proteomes" id="UP001330184"/>
    </source>
</evidence>
<dbReference type="AlphaFoldDB" id="A0AA48HMN6"/>
<evidence type="ECO:0000313" key="1">
    <source>
        <dbReference type="EMBL" id="BDW92354.1"/>
    </source>
</evidence>